<evidence type="ECO:0000313" key="1">
    <source>
        <dbReference type="EMBL" id="MPN03321.1"/>
    </source>
</evidence>
<reference evidence="1" key="1">
    <citation type="submission" date="2019-08" db="EMBL/GenBank/DDBJ databases">
        <authorList>
            <person name="Kucharzyk K."/>
            <person name="Murdoch R.W."/>
            <person name="Higgins S."/>
            <person name="Loffler F."/>
        </authorList>
    </citation>
    <scope>NUCLEOTIDE SEQUENCE</scope>
</reference>
<comment type="caution">
    <text evidence="1">The sequence shown here is derived from an EMBL/GenBank/DDBJ whole genome shotgun (WGS) entry which is preliminary data.</text>
</comment>
<gene>
    <name evidence="1" type="ORF">SDC9_150548</name>
</gene>
<name>A0A645EMT5_9ZZZZ</name>
<protein>
    <submittedName>
        <fullName evidence="1">Uncharacterized protein</fullName>
    </submittedName>
</protein>
<proteinExistence type="predicted"/>
<dbReference type="EMBL" id="VSSQ01049246">
    <property type="protein sequence ID" value="MPN03321.1"/>
    <property type="molecule type" value="Genomic_DNA"/>
</dbReference>
<sequence length="70" mass="7649">MAIGLRLVSQPYPQFVPDAISVRQAGDLPTPSFTLHLAMDALGLSYTLPATGRVRDFHPLDYAHAGRTKK</sequence>
<accession>A0A645EMT5</accession>
<dbReference type="AlphaFoldDB" id="A0A645EMT5"/>
<organism evidence="1">
    <name type="scientific">bioreactor metagenome</name>
    <dbReference type="NCBI Taxonomy" id="1076179"/>
    <lineage>
        <taxon>unclassified sequences</taxon>
        <taxon>metagenomes</taxon>
        <taxon>ecological metagenomes</taxon>
    </lineage>
</organism>